<keyword evidence="19" id="KW-1185">Reference proteome</keyword>
<keyword evidence="9 15" id="KW-1133">Transmembrane helix</keyword>
<dbReference type="InterPro" id="IPR011009">
    <property type="entry name" value="Kinase-like_dom_sf"/>
</dbReference>
<keyword evidence="10 15" id="KW-0472">Membrane</keyword>
<organism evidence="18 19">
    <name type="scientific">Nepenthes gracilis</name>
    <name type="common">Slender pitcher plant</name>
    <dbReference type="NCBI Taxonomy" id="150966"/>
    <lineage>
        <taxon>Eukaryota</taxon>
        <taxon>Viridiplantae</taxon>
        <taxon>Streptophyta</taxon>
        <taxon>Embryophyta</taxon>
        <taxon>Tracheophyta</taxon>
        <taxon>Spermatophyta</taxon>
        <taxon>Magnoliopsida</taxon>
        <taxon>eudicotyledons</taxon>
        <taxon>Gunneridae</taxon>
        <taxon>Pentapetalae</taxon>
        <taxon>Caryophyllales</taxon>
        <taxon>Nepenthaceae</taxon>
        <taxon>Nepenthes</taxon>
    </lineage>
</organism>
<keyword evidence="11" id="KW-1015">Disulfide bond</keyword>
<keyword evidence="8" id="KW-0067">ATP-binding</keyword>
<dbReference type="InterPro" id="IPR045274">
    <property type="entry name" value="WAK-like"/>
</dbReference>
<dbReference type="GO" id="GO:0030247">
    <property type="term" value="F:polysaccharide binding"/>
    <property type="evidence" value="ECO:0007669"/>
    <property type="project" value="InterPro"/>
</dbReference>
<evidence type="ECO:0000259" key="17">
    <source>
        <dbReference type="PROSITE" id="PS50011"/>
    </source>
</evidence>
<dbReference type="EMBL" id="BSYO01000001">
    <property type="protein sequence ID" value="GMG99906.1"/>
    <property type="molecule type" value="Genomic_DNA"/>
</dbReference>
<evidence type="ECO:0000256" key="15">
    <source>
        <dbReference type="SAM" id="Phobius"/>
    </source>
</evidence>
<dbReference type="Pfam" id="PF00069">
    <property type="entry name" value="Pkinase"/>
    <property type="match status" value="1"/>
</dbReference>
<dbReference type="SUPFAM" id="SSF56112">
    <property type="entry name" value="Protein kinase-like (PK-like)"/>
    <property type="match status" value="1"/>
</dbReference>
<keyword evidence="6" id="KW-0547">Nucleotide-binding</keyword>
<sequence length="743" mass="83009">MTRQLSFMLIFVTTWLVVSMAGVVDSTSMAKPGCEERCGNVSIPYPFGIGANCYNESWYEIICNNSFSPPKPFLHRFNLEVMEITLATPDYSSLPLLTVGTPPLNICTGGVRNDLSSTLHSTSVDLGGSPYRFSNNYNVFMVKGCGGSVIMMNRSNEILAGCASICPNNNNVPHNYCYGVSCCQSSIPIKDSLDFYKIGFDIEALPSSHTCIAAALMADTSVKLYDSFGYLTDETRQKFVKRLSSGDSFPTQLEWRVEYSFSCADFSSFYDSFYPTTSAKETKTCFCNYKYEGNPYLPNGCKIVNGCEKCKWEDCIPYAYDPLRYHCSKSLWVTLTPILGASGGIGSILLLLGCYWLYRVVKKRKEMRQRAKNFKRNGGLLLQQQMSSNKGGVVERTIIFTTNELEKATDNFNESRVLGHGGQGTVYKGMLMDGRIVAIKKSKQVDEDQLEQFINEVVIVSQINHRNVVKLLGCCLETAVPLLVYEFIPNGTLSQHIQSPSEDFHLTWKMRLQIAIESAGAISYLHSSSSAPIYHRDIKSSNILLDDKYKAKVSDFGTSRSISIDQTHLTTCVIGTFGYLDPEYFQSNQFTEKSDVYSFGVVLVELLTSKRPIIATKPGELRNLAHEFLFMMESSHLLDILDGQLLQEGKKEDIWTVANLAKQCLNLNGKLRPTMKELAMALENIRSAHVPHLPQPTFLNNSDDAIAEISEARNGGSLGFRALSLIDDHSCTNYEQTVWFNTL</sequence>
<evidence type="ECO:0000256" key="5">
    <source>
        <dbReference type="ARBA" id="ARBA00022729"/>
    </source>
</evidence>
<keyword evidence="4 15" id="KW-0812">Transmembrane</keyword>
<evidence type="ECO:0000256" key="9">
    <source>
        <dbReference type="ARBA" id="ARBA00022989"/>
    </source>
</evidence>
<evidence type="ECO:0000256" key="16">
    <source>
        <dbReference type="SAM" id="SignalP"/>
    </source>
</evidence>
<evidence type="ECO:0000256" key="2">
    <source>
        <dbReference type="ARBA" id="ARBA00022527"/>
    </source>
</evidence>
<keyword evidence="2" id="KW-0723">Serine/threonine-protein kinase</keyword>
<evidence type="ECO:0000313" key="19">
    <source>
        <dbReference type="Proteomes" id="UP001279734"/>
    </source>
</evidence>
<evidence type="ECO:0000313" key="18">
    <source>
        <dbReference type="EMBL" id="GMG99906.1"/>
    </source>
</evidence>
<dbReference type="InterPro" id="IPR025287">
    <property type="entry name" value="WAK_GUB"/>
</dbReference>
<keyword evidence="3" id="KW-0808">Transferase</keyword>
<evidence type="ECO:0000256" key="1">
    <source>
        <dbReference type="ARBA" id="ARBA00004479"/>
    </source>
</evidence>
<comment type="catalytic activity">
    <reaction evidence="14">
        <text>L-threonyl-[protein] + ATP = O-phospho-L-threonyl-[protein] + ADP + H(+)</text>
        <dbReference type="Rhea" id="RHEA:46608"/>
        <dbReference type="Rhea" id="RHEA-COMP:11060"/>
        <dbReference type="Rhea" id="RHEA-COMP:11605"/>
        <dbReference type="ChEBI" id="CHEBI:15378"/>
        <dbReference type="ChEBI" id="CHEBI:30013"/>
        <dbReference type="ChEBI" id="CHEBI:30616"/>
        <dbReference type="ChEBI" id="CHEBI:61977"/>
        <dbReference type="ChEBI" id="CHEBI:456216"/>
    </reaction>
</comment>
<dbReference type="FunFam" id="1.10.510.10:FF:000084">
    <property type="entry name" value="Wall-associated receptor kinase 2"/>
    <property type="match status" value="1"/>
</dbReference>
<dbReference type="InterPro" id="IPR008271">
    <property type="entry name" value="Ser/Thr_kinase_AS"/>
</dbReference>
<comment type="caution">
    <text evidence="18">The sequence shown here is derived from an EMBL/GenBank/DDBJ whole genome shotgun (WGS) entry which is preliminary data.</text>
</comment>
<keyword evidence="12" id="KW-0325">Glycoprotein</keyword>
<name>A0AAD3P5S7_NEPGR</name>
<dbReference type="AlphaFoldDB" id="A0AAD3P5S7"/>
<evidence type="ECO:0000256" key="10">
    <source>
        <dbReference type="ARBA" id="ARBA00023136"/>
    </source>
</evidence>
<gene>
    <name evidence="18" type="ORF">Nepgr_001746</name>
</gene>
<dbReference type="GO" id="GO:0005886">
    <property type="term" value="C:plasma membrane"/>
    <property type="evidence" value="ECO:0007669"/>
    <property type="project" value="TreeGrafter"/>
</dbReference>
<dbReference type="PROSITE" id="PS50011">
    <property type="entry name" value="PROTEIN_KINASE_DOM"/>
    <property type="match status" value="1"/>
</dbReference>
<accession>A0AAD3P5S7</accession>
<dbReference type="GO" id="GO:0007166">
    <property type="term" value="P:cell surface receptor signaling pathway"/>
    <property type="evidence" value="ECO:0007669"/>
    <property type="project" value="InterPro"/>
</dbReference>
<evidence type="ECO:0000256" key="3">
    <source>
        <dbReference type="ARBA" id="ARBA00022679"/>
    </source>
</evidence>
<feature type="signal peptide" evidence="16">
    <location>
        <begin position="1"/>
        <end position="26"/>
    </location>
</feature>
<evidence type="ECO:0000256" key="4">
    <source>
        <dbReference type="ARBA" id="ARBA00022692"/>
    </source>
</evidence>
<dbReference type="PROSITE" id="PS00108">
    <property type="entry name" value="PROTEIN_KINASE_ST"/>
    <property type="match status" value="1"/>
</dbReference>
<proteinExistence type="predicted"/>
<keyword evidence="5 16" id="KW-0732">Signal</keyword>
<dbReference type="SMART" id="SM00220">
    <property type="entry name" value="S_TKc"/>
    <property type="match status" value="1"/>
</dbReference>
<evidence type="ECO:0000256" key="6">
    <source>
        <dbReference type="ARBA" id="ARBA00022741"/>
    </source>
</evidence>
<feature type="domain" description="Protein kinase" evidence="17">
    <location>
        <begin position="412"/>
        <end position="698"/>
    </location>
</feature>
<dbReference type="GO" id="GO:0004674">
    <property type="term" value="F:protein serine/threonine kinase activity"/>
    <property type="evidence" value="ECO:0007669"/>
    <property type="project" value="UniProtKB-KW"/>
</dbReference>
<feature type="chain" id="PRO_5042006343" description="Protein kinase domain-containing protein" evidence="16">
    <location>
        <begin position="27"/>
        <end position="743"/>
    </location>
</feature>
<dbReference type="PANTHER" id="PTHR27005:SF521">
    <property type="entry name" value="WALL-ASSOCIATED RECEPTOR KINASE-LIKE 6"/>
    <property type="match status" value="1"/>
</dbReference>
<feature type="transmembrane region" description="Helical" evidence="15">
    <location>
        <begin position="331"/>
        <end position="358"/>
    </location>
</feature>
<evidence type="ECO:0000256" key="12">
    <source>
        <dbReference type="ARBA" id="ARBA00023180"/>
    </source>
</evidence>
<evidence type="ECO:0000256" key="11">
    <source>
        <dbReference type="ARBA" id="ARBA00023157"/>
    </source>
</evidence>
<protein>
    <recommendedName>
        <fullName evidence="17">Protein kinase domain-containing protein</fullName>
    </recommendedName>
</protein>
<keyword evidence="7" id="KW-0418">Kinase</keyword>
<reference evidence="18" key="1">
    <citation type="submission" date="2023-05" db="EMBL/GenBank/DDBJ databases">
        <title>Nepenthes gracilis genome sequencing.</title>
        <authorList>
            <person name="Fukushima K."/>
        </authorList>
    </citation>
    <scope>NUCLEOTIDE SEQUENCE</scope>
    <source>
        <strain evidence="18">SING2019-196</strain>
    </source>
</reference>
<evidence type="ECO:0000256" key="14">
    <source>
        <dbReference type="ARBA" id="ARBA00047951"/>
    </source>
</evidence>
<dbReference type="Proteomes" id="UP001279734">
    <property type="component" value="Unassembled WGS sequence"/>
</dbReference>
<comment type="catalytic activity">
    <reaction evidence="13">
        <text>L-seryl-[protein] + ATP = O-phospho-L-seryl-[protein] + ADP + H(+)</text>
        <dbReference type="Rhea" id="RHEA:17989"/>
        <dbReference type="Rhea" id="RHEA-COMP:9863"/>
        <dbReference type="Rhea" id="RHEA-COMP:11604"/>
        <dbReference type="ChEBI" id="CHEBI:15378"/>
        <dbReference type="ChEBI" id="CHEBI:29999"/>
        <dbReference type="ChEBI" id="CHEBI:30616"/>
        <dbReference type="ChEBI" id="CHEBI:83421"/>
        <dbReference type="ChEBI" id="CHEBI:456216"/>
    </reaction>
</comment>
<evidence type="ECO:0000256" key="13">
    <source>
        <dbReference type="ARBA" id="ARBA00047558"/>
    </source>
</evidence>
<dbReference type="Gene3D" id="3.30.200.20">
    <property type="entry name" value="Phosphorylase Kinase, domain 1"/>
    <property type="match status" value="1"/>
</dbReference>
<comment type="subcellular location">
    <subcellularLocation>
        <location evidence="1">Membrane</location>
        <topology evidence="1">Single-pass type I membrane protein</topology>
    </subcellularLocation>
</comment>
<dbReference type="Gene3D" id="1.10.510.10">
    <property type="entry name" value="Transferase(Phosphotransferase) domain 1"/>
    <property type="match status" value="1"/>
</dbReference>
<dbReference type="Pfam" id="PF13947">
    <property type="entry name" value="GUB_WAK_bind"/>
    <property type="match status" value="1"/>
</dbReference>
<dbReference type="PANTHER" id="PTHR27005">
    <property type="entry name" value="WALL-ASSOCIATED RECEPTOR KINASE-LIKE 21"/>
    <property type="match status" value="1"/>
</dbReference>
<evidence type="ECO:0000256" key="7">
    <source>
        <dbReference type="ARBA" id="ARBA00022777"/>
    </source>
</evidence>
<dbReference type="GO" id="GO:0005524">
    <property type="term" value="F:ATP binding"/>
    <property type="evidence" value="ECO:0007669"/>
    <property type="project" value="UniProtKB-KW"/>
</dbReference>
<dbReference type="InterPro" id="IPR000719">
    <property type="entry name" value="Prot_kinase_dom"/>
</dbReference>
<evidence type="ECO:0000256" key="8">
    <source>
        <dbReference type="ARBA" id="ARBA00022840"/>
    </source>
</evidence>
<dbReference type="FunFam" id="3.30.200.20:FF:000043">
    <property type="entry name" value="Wall-associated receptor kinase 2"/>
    <property type="match status" value="1"/>
</dbReference>